<evidence type="ECO:0000313" key="1">
    <source>
        <dbReference type="EMBL" id="MBX54334.1"/>
    </source>
</evidence>
<dbReference type="EMBL" id="GGEC01073850">
    <property type="protein sequence ID" value="MBX54334.1"/>
    <property type="molecule type" value="Transcribed_RNA"/>
</dbReference>
<name>A0A2P2PHT4_RHIMU</name>
<organism evidence="1">
    <name type="scientific">Rhizophora mucronata</name>
    <name type="common">Asiatic mangrove</name>
    <dbReference type="NCBI Taxonomy" id="61149"/>
    <lineage>
        <taxon>Eukaryota</taxon>
        <taxon>Viridiplantae</taxon>
        <taxon>Streptophyta</taxon>
        <taxon>Embryophyta</taxon>
        <taxon>Tracheophyta</taxon>
        <taxon>Spermatophyta</taxon>
        <taxon>Magnoliopsida</taxon>
        <taxon>eudicotyledons</taxon>
        <taxon>Gunneridae</taxon>
        <taxon>Pentapetalae</taxon>
        <taxon>rosids</taxon>
        <taxon>fabids</taxon>
        <taxon>Malpighiales</taxon>
        <taxon>Rhizophoraceae</taxon>
        <taxon>Rhizophora</taxon>
    </lineage>
</organism>
<reference evidence="1" key="1">
    <citation type="submission" date="2018-02" db="EMBL/GenBank/DDBJ databases">
        <title>Rhizophora mucronata_Transcriptome.</title>
        <authorList>
            <person name="Meera S.P."/>
            <person name="Sreeshan A."/>
            <person name="Augustine A."/>
        </authorList>
    </citation>
    <scope>NUCLEOTIDE SEQUENCE</scope>
    <source>
        <tissue evidence="1">Leaf</tissue>
    </source>
</reference>
<protein>
    <submittedName>
        <fullName evidence="1">Uncharacterized protein</fullName>
    </submittedName>
</protein>
<sequence length="26" mass="3009">MRIALLPPKTLPFYQKGILIHKVSML</sequence>
<dbReference type="AlphaFoldDB" id="A0A2P2PHT4"/>
<proteinExistence type="predicted"/>
<accession>A0A2P2PHT4</accession>